<keyword evidence="3" id="KW-1185">Reference proteome</keyword>
<dbReference type="RefSeq" id="WP_345193316.1">
    <property type="nucleotide sequence ID" value="NZ_BAABJJ010000042.1"/>
</dbReference>
<keyword evidence="1" id="KW-0812">Transmembrane</keyword>
<protein>
    <submittedName>
        <fullName evidence="2">Uncharacterized protein</fullName>
    </submittedName>
</protein>
<evidence type="ECO:0000313" key="2">
    <source>
        <dbReference type="EMBL" id="GAA4953701.1"/>
    </source>
</evidence>
<dbReference type="EMBL" id="BAABJJ010000042">
    <property type="protein sequence ID" value="GAA4953701.1"/>
    <property type="molecule type" value="Genomic_DNA"/>
</dbReference>
<gene>
    <name evidence="2" type="ORF">GCM10023314_29140</name>
</gene>
<proteinExistence type="predicted"/>
<organism evidence="2 3">
    <name type="scientific">Algibacter agarivorans</name>
    <dbReference type="NCBI Taxonomy" id="1109741"/>
    <lineage>
        <taxon>Bacteria</taxon>
        <taxon>Pseudomonadati</taxon>
        <taxon>Bacteroidota</taxon>
        <taxon>Flavobacteriia</taxon>
        <taxon>Flavobacteriales</taxon>
        <taxon>Flavobacteriaceae</taxon>
        <taxon>Algibacter</taxon>
    </lineage>
</organism>
<sequence length="61" mass="7236">MFSKGQIIFGIIFFIVFAIVIGYTYRKDLKLHKRFYAGSIWVLIAFIAFILFISAIKYFFK</sequence>
<comment type="caution">
    <text evidence="2">The sequence shown here is derived from an EMBL/GenBank/DDBJ whole genome shotgun (WGS) entry which is preliminary data.</text>
</comment>
<feature type="transmembrane region" description="Helical" evidence="1">
    <location>
        <begin position="6"/>
        <end position="23"/>
    </location>
</feature>
<name>A0ABP9GYE4_9FLAO</name>
<keyword evidence="1" id="KW-1133">Transmembrane helix</keyword>
<keyword evidence="1" id="KW-0472">Membrane</keyword>
<evidence type="ECO:0000313" key="3">
    <source>
        <dbReference type="Proteomes" id="UP001501302"/>
    </source>
</evidence>
<feature type="transmembrane region" description="Helical" evidence="1">
    <location>
        <begin position="35"/>
        <end position="60"/>
    </location>
</feature>
<reference evidence="3" key="1">
    <citation type="journal article" date="2019" name="Int. J. Syst. Evol. Microbiol.">
        <title>The Global Catalogue of Microorganisms (GCM) 10K type strain sequencing project: providing services to taxonomists for standard genome sequencing and annotation.</title>
        <authorList>
            <consortium name="The Broad Institute Genomics Platform"/>
            <consortium name="The Broad Institute Genome Sequencing Center for Infectious Disease"/>
            <person name="Wu L."/>
            <person name="Ma J."/>
        </authorList>
    </citation>
    <scope>NUCLEOTIDE SEQUENCE [LARGE SCALE GENOMIC DNA]</scope>
    <source>
        <strain evidence="3">JCM 18285</strain>
    </source>
</reference>
<evidence type="ECO:0000256" key="1">
    <source>
        <dbReference type="SAM" id="Phobius"/>
    </source>
</evidence>
<dbReference type="Proteomes" id="UP001501302">
    <property type="component" value="Unassembled WGS sequence"/>
</dbReference>
<accession>A0ABP9GYE4</accession>